<reference evidence="13 14" key="1">
    <citation type="journal article" date="2023" name="Hortic Res">
        <title>Pangenome of water caltrop reveals structural variations and asymmetric subgenome divergence after allopolyploidization.</title>
        <authorList>
            <person name="Zhang X."/>
            <person name="Chen Y."/>
            <person name="Wang L."/>
            <person name="Yuan Y."/>
            <person name="Fang M."/>
            <person name="Shi L."/>
            <person name="Lu R."/>
            <person name="Comes H.P."/>
            <person name="Ma Y."/>
            <person name="Chen Y."/>
            <person name="Huang G."/>
            <person name="Zhou Y."/>
            <person name="Zheng Z."/>
            <person name="Qiu Y."/>
        </authorList>
    </citation>
    <scope>NUCLEOTIDE SEQUENCE [LARGE SCALE GENOMIC DNA]</scope>
    <source>
        <strain evidence="13">F231</strain>
    </source>
</reference>
<sequence length="1188" mass="131641">MAEELEGETSSANGEIMERCCVDAITCYGLPNGGSVDCYNMKSEPVVEGNGKEEADRSYVYVNGSDSVGEGGDNENGTDWAFVEESADKLKRKTDAEEAKGNGSNGCCSDKVVEIEETFNIDNGKETDYESGGIERDNIQNSKDSSNGHCSNKVVEIEETFKVEDGKETDYESGEIQRDNIQNSKDGSNNLDPVQEVDVVNSTESVSFGVAANREKEFEVESSFKVVDNVPESPEVHGDAICSNGWKDNGCNEPIENNHELLEQVMSASEIVKEISVSEPATSYSVEEHLAEDSKSDPIMEERVEESRQLSSNAEIEEKQETVHMDNDAEQENLVEVDAESLSVDHLSRTGGDHAQTAESSDCLGLDTNNPAITNSHVEISQSSETFSVPDQISITQGNGDSCDASLGMNDQDATLALGEVLASSDDCSSMPVEGAECPPVAEEMIVAINENVVDRSLPVDDDISSTALDDGQLPAKLEVVNDAEEQILEARLEEAEPTSSAYAEMESRAQDGLPTVNDTSIDLHATKSAEIQICFGSIGHEELSSLSMGGRSSKAKSAVNAYVSCPLPDHESHENADNNIGTSHGAEVFDAVPWSDEVSPLEASVVGLAEAKPDVPEVESRFFNYLVRLPRYDGELTIQIKDAQAQLDEKTRVRDAINAEIQIIRVTRNSFIVELEAASAKERTARDSLKSKWLEIDSVQSVLNKVKNSMSIDDISNRIQSMEHRIQHETMPLNEEKLLLREIKQLKQSREQLTANMGNLEELNQALEQKEQTEERLKVLRKEVESLRGNVSRAEVVTKAAKKKHYDENGKLQELQAKFRAADAVRQEAYSHLRSLRMQLKGKNEYFNKYRDDAMRLNDLVLKGHRNNSYQFCINQVEEFMKLWNDNEGFRNNYVNWSLKGTLRRLGTKDGRSLGVDEQPPSIPPHISERVVKDISTSAFPSLEQAMARAVPVEAVPSSTDVPVKSVEQKKQESKAKAPAKPSETVESVASSVPVRDVEATVVIEESKKAKEEEEKARKEEELRREEEEEAKLKERRRLEEKAKAEAALERKKRNTERAQARAAAKAQKEAEQKEKEKEKKLKKKEKKKTAGSAPSDSTTEGEPAPSSETLTVTPKEPEVPTKIDTAAKRPHRPAHLKNQIKMKSAIPPPPLRNRGKRKMQPWMWVLLIASVVLVLFLAGNSRQLFF</sequence>
<evidence type="ECO:0000256" key="7">
    <source>
        <dbReference type="ARBA" id="ARBA00023054"/>
    </source>
</evidence>
<evidence type="ECO:0000256" key="4">
    <source>
        <dbReference type="ARBA" id="ARBA00022692"/>
    </source>
</evidence>
<keyword evidence="14" id="KW-1185">Reference proteome</keyword>
<evidence type="ECO:0000313" key="14">
    <source>
        <dbReference type="Proteomes" id="UP001346149"/>
    </source>
</evidence>
<comment type="similarity">
    <text evidence="9">Belongs to the plant Proton pump-interactor protein family.</text>
</comment>
<feature type="region of interest" description="Disordered" evidence="11">
    <location>
        <begin position="164"/>
        <end position="191"/>
    </location>
</feature>
<evidence type="ECO:0000256" key="9">
    <source>
        <dbReference type="ARBA" id="ARBA00038080"/>
    </source>
</evidence>
<evidence type="ECO:0000256" key="5">
    <source>
        <dbReference type="ARBA" id="ARBA00022824"/>
    </source>
</evidence>
<comment type="subcellular location">
    <subcellularLocation>
        <location evidence="1">Cell membrane</location>
        <topology evidence="1">Single-pass membrane protein</topology>
    </subcellularLocation>
    <subcellularLocation>
        <location evidence="2">Endoplasmic reticulum membrane</location>
        <topology evidence="2">Single-pass membrane protein</topology>
    </subcellularLocation>
</comment>
<evidence type="ECO:0000256" key="10">
    <source>
        <dbReference type="SAM" id="Coils"/>
    </source>
</evidence>
<feature type="region of interest" description="Disordered" evidence="11">
    <location>
        <begin position="954"/>
        <end position="995"/>
    </location>
</feature>
<proteinExistence type="inferred from homology"/>
<evidence type="ECO:0000256" key="1">
    <source>
        <dbReference type="ARBA" id="ARBA00004162"/>
    </source>
</evidence>
<feature type="compositionally biased region" description="Basic and acidic residues" evidence="11">
    <location>
        <begin position="1008"/>
        <end position="1061"/>
    </location>
</feature>
<feature type="compositionally biased region" description="Basic and acidic residues" evidence="11">
    <location>
        <begin position="1117"/>
        <end position="1129"/>
    </location>
</feature>
<dbReference type="AlphaFoldDB" id="A0AAN7RAS2"/>
<feature type="region of interest" description="Disordered" evidence="11">
    <location>
        <begin position="494"/>
        <end position="516"/>
    </location>
</feature>
<keyword evidence="6 12" id="KW-1133">Transmembrane helix</keyword>
<dbReference type="EMBL" id="JAXQNO010000007">
    <property type="protein sequence ID" value="KAK4794585.1"/>
    <property type="molecule type" value="Genomic_DNA"/>
</dbReference>
<feature type="compositionally biased region" description="Polar residues" evidence="11">
    <location>
        <begin position="179"/>
        <end position="191"/>
    </location>
</feature>
<feature type="compositionally biased region" description="Basic residues" evidence="11">
    <location>
        <begin position="1130"/>
        <end position="1142"/>
    </location>
</feature>
<dbReference type="PANTHER" id="PTHR32219">
    <property type="entry name" value="RNA-BINDING PROTEIN YLMH-RELATED"/>
    <property type="match status" value="1"/>
</dbReference>
<feature type="compositionally biased region" description="Basic and acidic residues" evidence="11">
    <location>
        <begin position="968"/>
        <end position="977"/>
    </location>
</feature>
<evidence type="ECO:0000256" key="2">
    <source>
        <dbReference type="ARBA" id="ARBA00004389"/>
    </source>
</evidence>
<feature type="compositionally biased region" description="Basic and acidic residues" evidence="11">
    <location>
        <begin position="286"/>
        <end position="308"/>
    </location>
</feature>
<dbReference type="InterPro" id="IPR055282">
    <property type="entry name" value="PPI1-4"/>
</dbReference>
<comment type="caution">
    <text evidence="13">The sequence shown here is derived from an EMBL/GenBank/DDBJ whole genome shotgun (WGS) entry which is preliminary data.</text>
</comment>
<evidence type="ECO:0000256" key="3">
    <source>
        <dbReference type="ARBA" id="ARBA00022475"/>
    </source>
</evidence>
<feature type="coiled-coil region" evidence="10">
    <location>
        <begin position="737"/>
        <end position="798"/>
    </location>
</feature>
<keyword evidence="5" id="KW-0256">Endoplasmic reticulum</keyword>
<feature type="compositionally biased region" description="Basic and acidic residues" evidence="11">
    <location>
        <begin position="123"/>
        <end position="138"/>
    </location>
</feature>
<feature type="region of interest" description="Disordered" evidence="11">
    <location>
        <begin position="278"/>
        <end position="327"/>
    </location>
</feature>
<protein>
    <submittedName>
        <fullName evidence="13">Uncharacterized protein</fullName>
    </submittedName>
</protein>
<evidence type="ECO:0000256" key="8">
    <source>
        <dbReference type="ARBA" id="ARBA00023136"/>
    </source>
</evidence>
<keyword evidence="3" id="KW-1003">Cell membrane</keyword>
<dbReference type="GO" id="GO:0005789">
    <property type="term" value="C:endoplasmic reticulum membrane"/>
    <property type="evidence" value="ECO:0007669"/>
    <property type="project" value="UniProtKB-SubCell"/>
</dbReference>
<dbReference type="GO" id="GO:0005886">
    <property type="term" value="C:plasma membrane"/>
    <property type="evidence" value="ECO:0007669"/>
    <property type="project" value="UniProtKB-SubCell"/>
</dbReference>
<name>A0AAN7RAS2_TRANT</name>
<evidence type="ECO:0000313" key="13">
    <source>
        <dbReference type="EMBL" id="KAK4794585.1"/>
    </source>
</evidence>
<dbReference type="PANTHER" id="PTHR32219:SF3">
    <property type="entry name" value="CALPONIN-LIKE DOMAIN PROTEIN"/>
    <property type="match status" value="1"/>
</dbReference>
<keyword evidence="7 10" id="KW-0175">Coiled coil</keyword>
<feature type="compositionally biased region" description="Basic and acidic residues" evidence="11">
    <location>
        <begin position="1068"/>
        <end position="1081"/>
    </location>
</feature>
<feature type="region of interest" description="Disordered" evidence="11">
    <location>
        <begin position="1008"/>
        <end position="1158"/>
    </location>
</feature>
<organism evidence="13 14">
    <name type="scientific">Trapa natans</name>
    <name type="common">Water chestnut</name>
    <dbReference type="NCBI Taxonomy" id="22666"/>
    <lineage>
        <taxon>Eukaryota</taxon>
        <taxon>Viridiplantae</taxon>
        <taxon>Streptophyta</taxon>
        <taxon>Embryophyta</taxon>
        <taxon>Tracheophyta</taxon>
        <taxon>Spermatophyta</taxon>
        <taxon>Magnoliopsida</taxon>
        <taxon>eudicotyledons</taxon>
        <taxon>Gunneridae</taxon>
        <taxon>Pentapetalae</taxon>
        <taxon>rosids</taxon>
        <taxon>malvids</taxon>
        <taxon>Myrtales</taxon>
        <taxon>Lythraceae</taxon>
        <taxon>Trapa</taxon>
    </lineage>
</organism>
<accession>A0AAN7RAS2</accession>
<feature type="compositionally biased region" description="Basic and acidic residues" evidence="11">
    <location>
        <begin position="316"/>
        <end position="327"/>
    </location>
</feature>
<evidence type="ECO:0000256" key="12">
    <source>
        <dbReference type="SAM" id="Phobius"/>
    </source>
</evidence>
<evidence type="ECO:0000256" key="6">
    <source>
        <dbReference type="ARBA" id="ARBA00022989"/>
    </source>
</evidence>
<evidence type="ECO:0000256" key="11">
    <source>
        <dbReference type="SAM" id="MobiDB-lite"/>
    </source>
</evidence>
<keyword evidence="8 12" id="KW-0472">Membrane</keyword>
<feature type="compositionally biased region" description="Polar residues" evidence="11">
    <location>
        <begin position="139"/>
        <end position="150"/>
    </location>
</feature>
<gene>
    <name evidence="13" type="ORF">SAY86_012579</name>
</gene>
<feature type="compositionally biased region" description="Polar residues" evidence="11">
    <location>
        <begin position="1094"/>
        <end position="1114"/>
    </location>
</feature>
<feature type="transmembrane region" description="Helical" evidence="12">
    <location>
        <begin position="1163"/>
        <end position="1181"/>
    </location>
</feature>
<feature type="compositionally biased region" description="Basic and acidic residues" evidence="11">
    <location>
        <begin position="164"/>
        <end position="178"/>
    </location>
</feature>
<dbReference type="Proteomes" id="UP001346149">
    <property type="component" value="Unassembled WGS sequence"/>
</dbReference>
<feature type="region of interest" description="Disordered" evidence="11">
    <location>
        <begin position="123"/>
        <end position="151"/>
    </location>
</feature>
<keyword evidence="4 12" id="KW-0812">Transmembrane</keyword>
<feature type="compositionally biased region" description="Basic residues" evidence="11">
    <location>
        <begin position="1082"/>
        <end position="1091"/>
    </location>
</feature>